<reference evidence="3 4" key="1">
    <citation type="submission" date="2019-03" db="EMBL/GenBank/DDBJ databases">
        <title>Genomic Encyclopedia of Type Strains, Phase IV (KMG-IV): sequencing the most valuable type-strain genomes for metagenomic binning, comparative biology and taxonomic classification.</title>
        <authorList>
            <person name="Goeker M."/>
        </authorList>
    </citation>
    <scope>NUCLEOTIDE SEQUENCE [LARGE SCALE GENOMIC DNA]</scope>
    <source>
        <strain evidence="3 4">DSM 18792</strain>
    </source>
</reference>
<protein>
    <submittedName>
        <fullName evidence="3">Uncharacterized protein</fullName>
    </submittedName>
</protein>
<keyword evidence="2" id="KW-0472">Membrane</keyword>
<dbReference type="EMBL" id="SLUP01000002">
    <property type="protein sequence ID" value="TCL67729.1"/>
    <property type="molecule type" value="Genomic_DNA"/>
</dbReference>
<dbReference type="Proteomes" id="UP000295455">
    <property type="component" value="Unassembled WGS sequence"/>
</dbReference>
<keyword evidence="2" id="KW-1133">Transmembrane helix</keyword>
<gene>
    <name evidence="3" type="ORF">EV196_102289</name>
</gene>
<evidence type="ECO:0000256" key="1">
    <source>
        <dbReference type="ARBA" id="ARBA00022729"/>
    </source>
</evidence>
<dbReference type="InterPro" id="IPR037873">
    <property type="entry name" value="BamE-like"/>
</dbReference>
<comment type="caution">
    <text evidence="3">The sequence shown here is derived from an EMBL/GenBank/DDBJ whole genome shotgun (WGS) entry which is preliminary data.</text>
</comment>
<proteinExistence type="predicted"/>
<evidence type="ECO:0000313" key="3">
    <source>
        <dbReference type="EMBL" id="TCL67729.1"/>
    </source>
</evidence>
<evidence type="ECO:0000256" key="2">
    <source>
        <dbReference type="SAM" id="Phobius"/>
    </source>
</evidence>
<accession>A0A4R1RNJ0</accession>
<dbReference type="AlphaFoldDB" id="A0A4R1RNJ0"/>
<name>A0A4R1RNJ0_9FLAO</name>
<feature type="transmembrane region" description="Helical" evidence="2">
    <location>
        <begin position="30"/>
        <end position="52"/>
    </location>
</feature>
<dbReference type="OrthoDB" id="1435015at2"/>
<keyword evidence="1" id="KW-0732">Signal</keyword>
<organism evidence="3 4">
    <name type="scientific">Mariniflexile fucanivorans</name>
    <dbReference type="NCBI Taxonomy" id="264023"/>
    <lineage>
        <taxon>Bacteria</taxon>
        <taxon>Pseudomonadati</taxon>
        <taxon>Bacteroidota</taxon>
        <taxon>Flavobacteriia</taxon>
        <taxon>Flavobacteriales</taxon>
        <taxon>Flavobacteriaceae</taxon>
        <taxon>Mariniflexile</taxon>
    </lineage>
</organism>
<keyword evidence="2" id="KW-0812">Transmembrane</keyword>
<evidence type="ECO:0000313" key="4">
    <source>
        <dbReference type="Proteomes" id="UP000295455"/>
    </source>
</evidence>
<dbReference type="RefSeq" id="WP_132215557.1">
    <property type="nucleotide sequence ID" value="NZ_OX156936.1"/>
</dbReference>
<keyword evidence="4" id="KW-1185">Reference proteome</keyword>
<sequence length="164" mass="19443">MILTPLFVIFLIVVFLLVWAFTNTIDKRKWLSFLISIVLTPIVYFYVFYPLINIFSSYHHEKHFDVEAWETKPSLRYEMSNEITQEQMFKGKTKSEVKAVLGKSEWYGWDDSIKANSPNKWNYNLGYKPGAFNLTQECLELEFKNDKVVSVKQYQLETKFEEAP</sequence>
<dbReference type="Gene3D" id="3.30.1450.10">
    <property type="match status" value="1"/>
</dbReference>